<name>A0A1J4TAU7_9BACT</name>
<proteinExistence type="predicted"/>
<keyword evidence="1" id="KW-1133">Transmembrane helix</keyword>
<reference evidence="2 3" key="1">
    <citation type="journal article" date="2016" name="Environ. Microbiol.">
        <title>Genomic resolution of a cold subsurface aquifer community provides metabolic insights for novel microbes adapted to high CO concentrations.</title>
        <authorList>
            <person name="Probst A.J."/>
            <person name="Castelle C.J."/>
            <person name="Singh A."/>
            <person name="Brown C.T."/>
            <person name="Anantharaman K."/>
            <person name="Sharon I."/>
            <person name="Hug L.A."/>
            <person name="Burstein D."/>
            <person name="Emerson J.B."/>
            <person name="Thomas B.C."/>
            <person name="Banfield J.F."/>
        </authorList>
    </citation>
    <scope>NUCLEOTIDE SEQUENCE [LARGE SCALE GENOMIC DNA]</scope>
    <source>
        <strain evidence="2">CG1_02_37_44</strain>
    </source>
</reference>
<dbReference type="Proteomes" id="UP000183192">
    <property type="component" value="Unassembled WGS sequence"/>
</dbReference>
<evidence type="ECO:0000313" key="2">
    <source>
        <dbReference type="EMBL" id="OIO07351.1"/>
    </source>
</evidence>
<dbReference type="STRING" id="1805146.AUJ27_02580"/>
<evidence type="ECO:0008006" key="4">
    <source>
        <dbReference type="Google" id="ProtNLM"/>
    </source>
</evidence>
<dbReference type="EMBL" id="MNUU01000049">
    <property type="protein sequence ID" value="OIO07351.1"/>
    <property type="molecule type" value="Genomic_DNA"/>
</dbReference>
<feature type="transmembrane region" description="Helical" evidence="1">
    <location>
        <begin position="45"/>
        <end position="64"/>
    </location>
</feature>
<sequence>MRQFTVPQFIDVEDKIIGPITTRQFILLLVEAVFIAIFYKISDFALFIFLTVISLIICITFAFVKVNSRPFHFFVLNLAQTISRPSLRVWNYTFRKIEIEREQDMAGTKLIKESNLPAAKNITSRLAELSLIVDTQGAYKGEAKGSNIILDSSKSANI</sequence>
<evidence type="ECO:0000313" key="3">
    <source>
        <dbReference type="Proteomes" id="UP000183192"/>
    </source>
</evidence>
<keyword evidence="1" id="KW-0812">Transmembrane</keyword>
<gene>
    <name evidence="2" type="ORF">AUJ27_02580</name>
</gene>
<dbReference type="AlphaFoldDB" id="A0A1J4TAU7"/>
<feature type="transmembrane region" description="Helical" evidence="1">
    <location>
        <begin position="20"/>
        <end position="39"/>
    </location>
</feature>
<organism evidence="2 3">
    <name type="scientific">Candidatus Falkowbacteria bacterium CG1_02_37_44</name>
    <dbReference type="NCBI Taxonomy" id="1805146"/>
    <lineage>
        <taxon>Bacteria</taxon>
        <taxon>Candidatus Falkowiibacteriota</taxon>
    </lineage>
</organism>
<keyword evidence="1" id="KW-0472">Membrane</keyword>
<protein>
    <recommendedName>
        <fullName evidence="4">PrgI family protein</fullName>
    </recommendedName>
</protein>
<accession>A0A1J4TAU7</accession>
<comment type="caution">
    <text evidence="2">The sequence shown here is derived from an EMBL/GenBank/DDBJ whole genome shotgun (WGS) entry which is preliminary data.</text>
</comment>
<evidence type="ECO:0000256" key="1">
    <source>
        <dbReference type="SAM" id="Phobius"/>
    </source>
</evidence>